<organism evidence="2 3">
    <name type="scientific">Paenarthrobacter ilicis</name>
    <dbReference type="NCBI Taxonomy" id="43665"/>
    <lineage>
        <taxon>Bacteria</taxon>
        <taxon>Bacillati</taxon>
        <taxon>Actinomycetota</taxon>
        <taxon>Actinomycetes</taxon>
        <taxon>Micrococcales</taxon>
        <taxon>Micrococcaceae</taxon>
        <taxon>Paenarthrobacter</taxon>
    </lineage>
</organism>
<dbReference type="SUPFAM" id="SSF55469">
    <property type="entry name" value="FMN-dependent nitroreductase-like"/>
    <property type="match status" value="1"/>
</dbReference>
<dbReference type="PANTHER" id="PTHR43745:SF2">
    <property type="entry name" value="NITROREDUCTASE MJ1384-RELATED"/>
    <property type="match status" value="1"/>
</dbReference>
<evidence type="ECO:0000259" key="1">
    <source>
        <dbReference type="Pfam" id="PF00881"/>
    </source>
</evidence>
<keyword evidence="3" id="KW-1185">Reference proteome</keyword>
<sequence length="354" mass="37885">MGANPSVGAVRRIPPPLWTLLRQCAEWTEREHISRLLHDGLGDEARAADILAALISEGFLLEEGSPAAQAESTFQASWPFGETTADHHLVTRSLRFSDDRTEALEFGRALRTHADDDLAPGVPEGAPAVDLPPESLSTELKSVLERRRSRRDFTSDPVSLDHLGSLLWAAAGIQGYRHAPQRPPLPLTYAPSAGGLNGADCYVISRNVRGLDTGVYRYRPAANALEVVSGEVRADPMVLLGNQRWAKTAAAIIVFVGAAERTAWKYSAASGFNALLLQAGHMSQNVLLAAADKSLGAVPSNAIHVPDMEAELKLTTGEQIVLSSVSIGHISGAESSYEEYAAGNLELLRKAAGE</sequence>
<dbReference type="NCBIfam" id="TIGR03605">
    <property type="entry name" value="antibiot_sagB"/>
    <property type="match status" value="1"/>
</dbReference>
<dbReference type="Proteomes" id="UP000802392">
    <property type="component" value="Unassembled WGS sequence"/>
</dbReference>
<dbReference type="Pfam" id="PF00881">
    <property type="entry name" value="Nitroreductase"/>
    <property type="match status" value="1"/>
</dbReference>
<dbReference type="InterPro" id="IPR000415">
    <property type="entry name" value="Nitroreductase-like"/>
</dbReference>
<dbReference type="InterPro" id="IPR029479">
    <property type="entry name" value="Nitroreductase"/>
</dbReference>
<dbReference type="InterPro" id="IPR052544">
    <property type="entry name" value="Bacteriocin_Proc_Enz"/>
</dbReference>
<dbReference type="InterPro" id="IPR020051">
    <property type="entry name" value="SagB-type_dehydrogenase"/>
</dbReference>
<dbReference type="Gene3D" id="3.40.109.10">
    <property type="entry name" value="NADH Oxidase"/>
    <property type="match status" value="1"/>
</dbReference>
<evidence type="ECO:0000313" key="2">
    <source>
        <dbReference type="EMBL" id="NIJ01506.1"/>
    </source>
</evidence>
<reference evidence="2 3" key="1">
    <citation type="submission" date="2020-03" db="EMBL/GenBank/DDBJ databases">
        <title>Genomic Encyclopedia of Type Strains, Phase III (KMG-III): the genomes of soil and plant-associated and newly described type strains.</title>
        <authorList>
            <person name="Whitman W."/>
        </authorList>
    </citation>
    <scope>NUCLEOTIDE SEQUENCE [LARGE SCALE GENOMIC DNA]</scope>
    <source>
        <strain evidence="2 3">CECT 4207</strain>
    </source>
</reference>
<dbReference type="CDD" id="cd02142">
    <property type="entry name" value="McbC_SagB-like_oxidoreductase"/>
    <property type="match status" value="1"/>
</dbReference>
<accession>A0ABX0TK44</accession>
<proteinExistence type="predicted"/>
<evidence type="ECO:0000313" key="3">
    <source>
        <dbReference type="Proteomes" id="UP000802392"/>
    </source>
</evidence>
<dbReference type="RefSeq" id="WP_167265311.1">
    <property type="nucleotide sequence ID" value="NZ_BAAAVO010000013.1"/>
</dbReference>
<dbReference type="PANTHER" id="PTHR43745">
    <property type="entry name" value="NITROREDUCTASE MJ1384-RELATED"/>
    <property type="match status" value="1"/>
</dbReference>
<comment type="caution">
    <text evidence="2">The sequence shown here is derived from an EMBL/GenBank/DDBJ whole genome shotgun (WGS) entry which is preliminary data.</text>
</comment>
<gene>
    <name evidence="2" type="ORF">FHR86_001827</name>
</gene>
<name>A0ABX0TK44_9MICC</name>
<dbReference type="EMBL" id="JAAOZD010000003">
    <property type="protein sequence ID" value="NIJ01506.1"/>
    <property type="molecule type" value="Genomic_DNA"/>
</dbReference>
<feature type="domain" description="Nitroreductase" evidence="1">
    <location>
        <begin position="145"/>
        <end position="329"/>
    </location>
</feature>
<protein>
    <submittedName>
        <fullName evidence="2">SagB-type dehydrogenase family enzyme</fullName>
    </submittedName>
</protein>